<dbReference type="InterPro" id="IPR011010">
    <property type="entry name" value="DNA_brk_join_enz"/>
</dbReference>
<organism evidence="1 2">
    <name type="scientific">Sphingopyxis macrogoltabida</name>
    <name type="common">Sphingomonas macrogoltabidus</name>
    <dbReference type="NCBI Taxonomy" id="33050"/>
    <lineage>
        <taxon>Bacteria</taxon>
        <taxon>Pseudomonadati</taxon>
        <taxon>Pseudomonadota</taxon>
        <taxon>Alphaproteobacteria</taxon>
        <taxon>Sphingomonadales</taxon>
        <taxon>Sphingomonadaceae</taxon>
        <taxon>Sphingopyxis</taxon>
    </lineage>
</organism>
<evidence type="ECO:0000313" key="1">
    <source>
        <dbReference type="EMBL" id="ALH79258.1"/>
    </source>
</evidence>
<dbReference type="SUPFAM" id="SSF56349">
    <property type="entry name" value="DNA breaking-rejoining enzymes"/>
    <property type="match status" value="1"/>
</dbReference>
<accession>A0A0N9V5I4</accession>
<dbReference type="EMBL" id="CP012700">
    <property type="protein sequence ID" value="ALH79258.1"/>
    <property type="molecule type" value="Genomic_DNA"/>
</dbReference>
<proteinExistence type="predicted"/>
<protein>
    <recommendedName>
        <fullName evidence="3">Integrase</fullName>
    </recommendedName>
</protein>
<reference evidence="1 2" key="1">
    <citation type="journal article" date="2015" name="Genome Announc.">
        <title>Complete Genome Sequence of Polypropylene Glycol- and Polyethylene Glycol-Degrading Sphingopyxis macrogoltabida Strain EY-1.</title>
        <authorList>
            <person name="Ohtsubo Y."/>
            <person name="Nagata Y."/>
            <person name="Numata M."/>
            <person name="Tsuchikane K."/>
            <person name="Hosoyama A."/>
            <person name="Yamazoe A."/>
            <person name="Tsuda M."/>
            <person name="Fujita N."/>
            <person name="Kawai F."/>
        </authorList>
    </citation>
    <scope>NUCLEOTIDE SEQUENCE [LARGE SCALE GENOMIC DNA]</scope>
    <source>
        <strain evidence="1 2">EY-1</strain>
    </source>
</reference>
<dbReference type="KEGG" id="smag:AN936_02375"/>
<dbReference type="GO" id="GO:0003677">
    <property type="term" value="F:DNA binding"/>
    <property type="evidence" value="ECO:0007669"/>
    <property type="project" value="InterPro"/>
</dbReference>
<dbReference type="PATRIC" id="fig|33050.5.peg.496"/>
<sequence>MVLDWAFSKGYRETEISMKSVTRGLPRQPKNSQHYAAMPYSDVAAFLMMLREKETMGRLALEFPIATAVRSGEARGAVWDEIDLENRLWTGLGACSEG</sequence>
<dbReference type="AlphaFoldDB" id="A0A0N9V5I4"/>
<evidence type="ECO:0000313" key="2">
    <source>
        <dbReference type="Proteomes" id="UP000058074"/>
    </source>
</evidence>
<gene>
    <name evidence="1" type="ORF">AN936_02375</name>
</gene>
<evidence type="ECO:0008006" key="3">
    <source>
        <dbReference type="Google" id="ProtNLM"/>
    </source>
</evidence>
<dbReference type="Proteomes" id="UP000058074">
    <property type="component" value="Chromosome"/>
</dbReference>
<name>A0A0N9V5I4_SPHMC</name>